<organism evidence="1 2">
    <name type="scientific">Acaulospora colombiana</name>
    <dbReference type="NCBI Taxonomy" id="27376"/>
    <lineage>
        <taxon>Eukaryota</taxon>
        <taxon>Fungi</taxon>
        <taxon>Fungi incertae sedis</taxon>
        <taxon>Mucoromycota</taxon>
        <taxon>Glomeromycotina</taxon>
        <taxon>Glomeromycetes</taxon>
        <taxon>Diversisporales</taxon>
        <taxon>Acaulosporaceae</taxon>
        <taxon>Acaulospora</taxon>
    </lineage>
</organism>
<name>A0ACA9L446_9GLOM</name>
<dbReference type="Proteomes" id="UP000789525">
    <property type="component" value="Unassembled WGS sequence"/>
</dbReference>
<reference evidence="1" key="1">
    <citation type="submission" date="2021-06" db="EMBL/GenBank/DDBJ databases">
        <authorList>
            <person name="Kallberg Y."/>
            <person name="Tangrot J."/>
            <person name="Rosling A."/>
        </authorList>
    </citation>
    <scope>NUCLEOTIDE SEQUENCE</scope>
    <source>
        <strain evidence="1">CL356</strain>
    </source>
</reference>
<keyword evidence="2" id="KW-1185">Reference proteome</keyword>
<gene>
    <name evidence="1" type="ORF">ACOLOM_LOCUS2966</name>
</gene>
<accession>A0ACA9L446</accession>
<proteinExistence type="predicted"/>
<evidence type="ECO:0000313" key="2">
    <source>
        <dbReference type="Proteomes" id="UP000789525"/>
    </source>
</evidence>
<sequence length="231" mass="25413">MVCSLPFQIGKNVSVKDYNTFLDHNESTGYKFYWENKNVYIIDIANPEHEAVVTLLQDIFKVPNGGIIFDPPIDVTGQPFHWNPSDNATKIASDITIYPDVAHVPNPTIQHPGPPPSDVKAKLWTRQIPAPPGSTSSTNPALTGISVQEWDFGTLQFNSNQPTGCTTANNPAYQVNIPVSDVFWDPPIVAGVPNVTGYTIAVPPTVTANNFVIDLYRIQQVVLKKQRSVIC</sequence>
<protein>
    <submittedName>
        <fullName evidence="1">701_t:CDS:1</fullName>
    </submittedName>
</protein>
<evidence type="ECO:0000313" key="1">
    <source>
        <dbReference type="EMBL" id="CAG8505064.1"/>
    </source>
</evidence>
<dbReference type="EMBL" id="CAJVPT010004191">
    <property type="protein sequence ID" value="CAG8505064.1"/>
    <property type="molecule type" value="Genomic_DNA"/>
</dbReference>
<comment type="caution">
    <text evidence="1">The sequence shown here is derived from an EMBL/GenBank/DDBJ whole genome shotgun (WGS) entry which is preliminary data.</text>
</comment>